<name>A0ACB9F6V7_CICIN</name>
<reference evidence="1 2" key="2">
    <citation type="journal article" date="2022" name="Mol. Ecol. Resour.">
        <title>The genomes of chicory, endive, great burdock and yacon provide insights into Asteraceae paleo-polyploidization history and plant inulin production.</title>
        <authorList>
            <person name="Fan W."/>
            <person name="Wang S."/>
            <person name="Wang H."/>
            <person name="Wang A."/>
            <person name="Jiang F."/>
            <person name="Liu H."/>
            <person name="Zhao H."/>
            <person name="Xu D."/>
            <person name="Zhang Y."/>
        </authorList>
    </citation>
    <scope>NUCLEOTIDE SEQUENCE [LARGE SCALE GENOMIC DNA]</scope>
    <source>
        <strain evidence="2">cv. Punajuju</strain>
        <tissue evidence="1">Leaves</tissue>
    </source>
</reference>
<gene>
    <name evidence="1" type="ORF">L2E82_16704</name>
</gene>
<dbReference type="Proteomes" id="UP001055811">
    <property type="component" value="Linkage Group LG03"/>
</dbReference>
<evidence type="ECO:0000313" key="1">
    <source>
        <dbReference type="EMBL" id="KAI3766636.1"/>
    </source>
</evidence>
<evidence type="ECO:0000313" key="2">
    <source>
        <dbReference type="Proteomes" id="UP001055811"/>
    </source>
</evidence>
<organism evidence="1 2">
    <name type="scientific">Cichorium intybus</name>
    <name type="common">Chicory</name>
    <dbReference type="NCBI Taxonomy" id="13427"/>
    <lineage>
        <taxon>Eukaryota</taxon>
        <taxon>Viridiplantae</taxon>
        <taxon>Streptophyta</taxon>
        <taxon>Embryophyta</taxon>
        <taxon>Tracheophyta</taxon>
        <taxon>Spermatophyta</taxon>
        <taxon>Magnoliopsida</taxon>
        <taxon>eudicotyledons</taxon>
        <taxon>Gunneridae</taxon>
        <taxon>Pentapetalae</taxon>
        <taxon>asterids</taxon>
        <taxon>campanulids</taxon>
        <taxon>Asterales</taxon>
        <taxon>Asteraceae</taxon>
        <taxon>Cichorioideae</taxon>
        <taxon>Cichorieae</taxon>
        <taxon>Cichoriinae</taxon>
        <taxon>Cichorium</taxon>
    </lineage>
</organism>
<accession>A0ACB9F6V7</accession>
<comment type="caution">
    <text evidence="1">The sequence shown here is derived from an EMBL/GenBank/DDBJ whole genome shotgun (WGS) entry which is preliminary data.</text>
</comment>
<protein>
    <submittedName>
        <fullName evidence="1">Uncharacterized protein</fullName>
    </submittedName>
</protein>
<proteinExistence type="predicted"/>
<sequence>MMSGVDQQRLPFVQDVAMDAKWHREREQMRVLAYRELYENSHNTNKNKEKGKRGDSPNLNPVSHCTSHGKIKAVLLPTSFFLFQFHTEILEIQKKSLPAKNLTKT</sequence>
<dbReference type="EMBL" id="CM042011">
    <property type="protein sequence ID" value="KAI3766636.1"/>
    <property type="molecule type" value="Genomic_DNA"/>
</dbReference>
<keyword evidence="2" id="KW-1185">Reference proteome</keyword>
<reference evidence="2" key="1">
    <citation type="journal article" date="2022" name="Mol. Ecol. Resour.">
        <title>The genomes of chicory, endive, great burdock and yacon provide insights into Asteraceae palaeo-polyploidization history and plant inulin production.</title>
        <authorList>
            <person name="Fan W."/>
            <person name="Wang S."/>
            <person name="Wang H."/>
            <person name="Wang A."/>
            <person name="Jiang F."/>
            <person name="Liu H."/>
            <person name="Zhao H."/>
            <person name="Xu D."/>
            <person name="Zhang Y."/>
        </authorList>
    </citation>
    <scope>NUCLEOTIDE SEQUENCE [LARGE SCALE GENOMIC DNA]</scope>
    <source>
        <strain evidence="2">cv. Punajuju</strain>
    </source>
</reference>